<reference evidence="3 4" key="1">
    <citation type="submission" date="2020-12" db="EMBL/GenBank/DDBJ databases">
        <title>Concerted genomic and epigenomic changes stabilize Arabidopsis allopolyploids.</title>
        <authorList>
            <person name="Chen Z."/>
        </authorList>
    </citation>
    <scope>NUCLEOTIDE SEQUENCE [LARGE SCALE GENOMIC DNA]</scope>
    <source>
        <strain evidence="3">As9502</strain>
        <tissue evidence="3">Leaf</tissue>
    </source>
</reference>
<dbReference type="PANTHER" id="PTHR33116">
    <property type="entry name" value="REVERSE TRANSCRIPTASE ZINC-BINDING DOMAIN-CONTAINING PROTEIN-RELATED-RELATED"/>
    <property type="match status" value="1"/>
</dbReference>
<evidence type="ECO:0000313" key="4">
    <source>
        <dbReference type="Proteomes" id="UP000694251"/>
    </source>
</evidence>
<dbReference type="InterPro" id="IPR044730">
    <property type="entry name" value="RNase_H-like_dom_plant"/>
</dbReference>
<dbReference type="InterPro" id="IPR002156">
    <property type="entry name" value="RNaseH_domain"/>
</dbReference>
<dbReference type="GO" id="GO:0003964">
    <property type="term" value="F:RNA-directed DNA polymerase activity"/>
    <property type="evidence" value="ECO:0007669"/>
    <property type="project" value="UniProtKB-KW"/>
</dbReference>
<keyword evidence="3" id="KW-0548">Nucleotidyltransferase</keyword>
<gene>
    <name evidence="3" type="ORF">ISN44_As10g020640</name>
</gene>
<evidence type="ECO:0000259" key="2">
    <source>
        <dbReference type="PROSITE" id="PS50878"/>
    </source>
</evidence>
<dbReference type="EMBL" id="JAEFBJ010000010">
    <property type="protein sequence ID" value="KAG7565368.1"/>
    <property type="molecule type" value="Genomic_DNA"/>
</dbReference>
<dbReference type="PANTHER" id="PTHR33116:SF86">
    <property type="entry name" value="REVERSE TRANSCRIPTASE DOMAIN-CONTAINING PROTEIN"/>
    <property type="match status" value="1"/>
</dbReference>
<organism evidence="3 4">
    <name type="scientific">Arabidopsis suecica</name>
    <name type="common">Swedish thale-cress</name>
    <name type="synonym">Cardaminopsis suecica</name>
    <dbReference type="NCBI Taxonomy" id="45249"/>
    <lineage>
        <taxon>Eukaryota</taxon>
        <taxon>Viridiplantae</taxon>
        <taxon>Streptophyta</taxon>
        <taxon>Embryophyta</taxon>
        <taxon>Tracheophyta</taxon>
        <taxon>Spermatophyta</taxon>
        <taxon>Magnoliopsida</taxon>
        <taxon>eudicotyledons</taxon>
        <taxon>Gunneridae</taxon>
        <taxon>Pentapetalae</taxon>
        <taxon>rosids</taxon>
        <taxon>malvids</taxon>
        <taxon>Brassicales</taxon>
        <taxon>Brassicaceae</taxon>
        <taxon>Camelineae</taxon>
        <taxon>Arabidopsis</taxon>
    </lineage>
</organism>
<keyword evidence="3" id="KW-0695">RNA-directed DNA polymerase</keyword>
<dbReference type="CDD" id="cd06222">
    <property type="entry name" value="RNase_H_like"/>
    <property type="match status" value="1"/>
</dbReference>
<dbReference type="Pfam" id="PF03372">
    <property type="entry name" value="Exo_endo_phos"/>
    <property type="match status" value="1"/>
</dbReference>
<dbReference type="PROSITE" id="PS50878">
    <property type="entry name" value="RT_POL"/>
    <property type="match status" value="1"/>
</dbReference>
<evidence type="ECO:0000256" key="1">
    <source>
        <dbReference type="SAM" id="Coils"/>
    </source>
</evidence>
<keyword evidence="3" id="KW-0808">Transferase</keyword>
<sequence>MKILAWNCQGAGAELTTRRLEEMCRMYSPGFLFLSETKNDRVHLQNMQVSLGFDSLQTVEPIGNSGGLALMYSKDYPVKLVFISDRLIDIETIIDGNRVFITFVYGDPVVQYRELVWERLTRIGITRSDPWFMIGDFNEITGNHEKRGGKRRATCSPGLGVVVVELRVGEFVVLSNRGKPGFKESVVEGWNFPSLEGGLFTQRIKNCRRSISKWRKSNSTNSEKLIKELQDKIDSAQEDESISAEELLGLKWRLCDAYREEEIFWKMKSREMWYQAGDKNTKFFHAITKQRRARNKILGLLNNDGMWVDKEVGIEHLAVDYFKDLFTTSDPQEFHSVLQDVPNMISEDMNQKLTREISPEEVKKALFSLHPDKAPGPDGMTAFFYQKFWDLIGQDLIKLVQNFHSSGSFDNRLNETNICLIPKTDRPRKMTEFRPISLCNVGYKVISKVLSLRLKKLLPDLISETQSAFVAGRLITDNILIAQENFHALRTNPACKKKFMAIKTDMSKAYDRVEWSFLRALMLKMGFAQRWVDWIIFCISSVSYKVLINGSPRGIIRPSRGIRQGDPISPFLFILCTEALVAKLKDAEWHGRIQGLQISRASPSTSHLLFADDSLFFCKADPTQGREIIEILRIYGEASGQQLNTAKSSVMFGHDVDNTTRNTIKASIGIHRDGGMGSYMGLPEQIHGSKVQVFSFVRDRLQKRLNTWSAKFLSKGGKEVLIKSVAQALPTYVMSCFLLPKAIRSKLSSAIANFWWKTNENSNGIHWIAWDKLCTPYSEGGLGFRTLEEFNLALLAKQLWRLIKFPNSLLSRVLRGRYYRFSDPLHIGNSNRPSYGWRSIMAAKPLLVSGLRRTIGSGMLTKVWEDPWIPTIPARAAKSLLDVRDPLLYVNDLIDQSTKLWKLDRLQALIDPADIPLILGIRPSRTYLSDGYSWSHTKSGNYSVKSGYWVARELSRPTSDPPFQGPGVSALQAQVWKLKTTRKLMHFAWQCVSGCLATYQRLCYRHIGNEKGCPRCGAPEESINHLLFDCPPSRQIWALSPIPTSGHIFPRSSLFYNFDFLFWRGKEFGIEEETLELFPWILWYIWKSRNRFCFENFKEPPQETLALALREASVWKKANMKEAADPESLARSVLLPASFPRISECQIDASWHSEDSLSGHGWVLVDQDRILQLGLMSSRRSLSPLHAEIDSLLWAMECLISLGITNGAFASDCSDMISIVDNQDAWPSFAAEMASFRSLVCFFPSFSIRFVPRSFNTRADCLAKKARARNSLFSHVSSSVPDWLSLAESLFPIS</sequence>
<dbReference type="GO" id="GO:0004523">
    <property type="term" value="F:RNA-DNA hybrid ribonuclease activity"/>
    <property type="evidence" value="ECO:0007669"/>
    <property type="project" value="InterPro"/>
</dbReference>
<feature type="coiled-coil region" evidence="1">
    <location>
        <begin position="219"/>
        <end position="246"/>
    </location>
</feature>
<protein>
    <submittedName>
        <fullName evidence="3">Reverse transcriptase domain</fullName>
    </submittedName>
</protein>
<proteinExistence type="predicted"/>
<accession>A0A8T1ZWV5</accession>
<dbReference type="InterPro" id="IPR000477">
    <property type="entry name" value="RT_dom"/>
</dbReference>
<dbReference type="Pfam" id="PF00078">
    <property type="entry name" value="RVT_1"/>
    <property type="match status" value="1"/>
</dbReference>
<dbReference type="Proteomes" id="UP000694251">
    <property type="component" value="Chromosome 10"/>
</dbReference>
<keyword evidence="1" id="KW-0175">Coiled coil</keyword>
<dbReference type="InterPro" id="IPR005135">
    <property type="entry name" value="Endo/exonuclease/phosphatase"/>
</dbReference>
<feature type="domain" description="Reverse transcriptase" evidence="2">
    <location>
        <begin position="402"/>
        <end position="684"/>
    </location>
</feature>
<comment type="caution">
    <text evidence="3">The sequence shown here is derived from an EMBL/GenBank/DDBJ whole genome shotgun (WGS) entry which is preliminary data.</text>
</comment>
<dbReference type="Pfam" id="PF13966">
    <property type="entry name" value="zf-RVT"/>
    <property type="match status" value="1"/>
</dbReference>
<dbReference type="GO" id="GO:0003676">
    <property type="term" value="F:nucleic acid binding"/>
    <property type="evidence" value="ECO:0007669"/>
    <property type="project" value="InterPro"/>
</dbReference>
<evidence type="ECO:0000313" key="3">
    <source>
        <dbReference type="EMBL" id="KAG7565368.1"/>
    </source>
</evidence>
<dbReference type="OrthoDB" id="8067603at2759"/>
<dbReference type="InterPro" id="IPR026960">
    <property type="entry name" value="RVT-Znf"/>
</dbReference>
<keyword evidence="4" id="KW-1185">Reference proteome</keyword>
<name>A0A8T1ZWV5_ARASU</name>
<dbReference type="Pfam" id="PF13456">
    <property type="entry name" value="RVT_3"/>
    <property type="match status" value="1"/>
</dbReference>
<dbReference type="CDD" id="cd01650">
    <property type="entry name" value="RT_nLTR_like"/>
    <property type="match status" value="1"/>
</dbReference>